<evidence type="ECO:0000313" key="4">
    <source>
        <dbReference type="Proteomes" id="UP000700248"/>
    </source>
</evidence>
<evidence type="ECO:0000259" key="2">
    <source>
        <dbReference type="SMART" id="SM00062"/>
    </source>
</evidence>
<comment type="caution">
    <text evidence="3">The sequence shown here is derived from an EMBL/GenBank/DDBJ whole genome shotgun (WGS) entry which is preliminary data.</text>
</comment>
<dbReference type="PANTHER" id="PTHR35936:SF17">
    <property type="entry name" value="ARGININE-BINDING EXTRACELLULAR PROTEIN ARTP"/>
    <property type="match status" value="1"/>
</dbReference>
<dbReference type="SUPFAM" id="SSF53850">
    <property type="entry name" value="Periplasmic binding protein-like II"/>
    <property type="match status" value="1"/>
</dbReference>
<reference evidence="3" key="2">
    <citation type="submission" date="2021-09" db="EMBL/GenBank/DDBJ databases">
        <authorList>
            <person name="Gilroy R."/>
        </authorList>
    </citation>
    <scope>NUCLEOTIDE SEQUENCE</scope>
    <source>
        <strain evidence="3">CHK175-13533</strain>
    </source>
</reference>
<accession>A0A9D2VH93</accession>
<keyword evidence="1" id="KW-0732">Signal</keyword>
<dbReference type="Pfam" id="PF00497">
    <property type="entry name" value="SBP_bac_3"/>
    <property type="match status" value="1"/>
</dbReference>
<dbReference type="PANTHER" id="PTHR35936">
    <property type="entry name" value="MEMBRANE-BOUND LYTIC MUREIN TRANSGLYCOSYLASE F"/>
    <property type="match status" value="1"/>
</dbReference>
<name>A0A9D2VH93_9BURK</name>
<gene>
    <name evidence="3" type="ORF">K8U84_08540</name>
</gene>
<protein>
    <submittedName>
        <fullName evidence="3">Transporter substrate-binding domain-containing protein</fullName>
    </submittedName>
</protein>
<dbReference type="SMART" id="SM00062">
    <property type="entry name" value="PBPb"/>
    <property type="match status" value="1"/>
</dbReference>
<dbReference type="InterPro" id="IPR001638">
    <property type="entry name" value="Solute-binding_3/MltF_N"/>
</dbReference>
<proteinExistence type="predicted"/>
<evidence type="ECO:0000313" key="3">
    <source>
        <dbReference type="EMBL" id="HJH24586.1"/>
    </source>
</evidence>
<dbReference type="EMBL" id="DYTQ01000097">
    <property type="protein sequence ID" value="HJH24586.1"/>
    <property type="molecule type" value="Genomic_DNA"/>
</dbReference>
<organism evidence="3 4">
    <name type="scientific">Paenalcaligenes hominis</name>
    <dbReference type="NCBI Taxonomy" id="643674"/>
    <lineage>
        <taxon>Bacteria</taxon>
        <taxon>Pseudomonadati</taxon>
        <taxon>Pseudomonadota</taxon>
        <taxon>Betaproteobacteria</taxon>
        <taxon>Burkholderiales</taxon>
        <taxon>Alcaligenaceae</taxon>
        <taxon>Paenalcaligenes</taxon>
    </lineage>
</organism>
<dbReference type="AlphaFoldDB" id="A0A9D2VH93"/>
<sequence>MQEQQTVMQQLAPSGELRVALNYGNGVLVQRGADGIPQGVAPDLARELARRLGIVPRFISYEAAAKVAEAANTQAWDLAFMAIDPKRGEHIDFTKAYVQIEGTYLVRENSAWYSVADLDREGVRIAVGQGAAYELYLSRAIQHAELVRFPTSNAAIHGFVDQSLDAVGGVRQTLMDFATGQSAYRVLDDYYTAIYQAMALPKGREAALAYVSGFIEEMKKTGFVAEALRRSGQHGANVAL</sequence>
<dbReference type="Gene3D" id="3.40.190.10">
    <property type="entry name" value="Periplasmic binding protein-like II"/>
    <property type="match status" value="2"/>
</dbReference>
<dbReference type="RefSeq" id="WP_276831312.1">
    <property type="nucleotide sequence ID" value="NZ_DYTQ01000097.1"/>
</dbReference>
<dbReference type="Proteomes" id="UP000700248">
    <property type="component" value="Unassembled WGS sequence"/>
</dbReference>
<evidence type="ECO:0000256" key="1">
    <source>
        <dbReference type="ARBA" id="ARBA00022729"/>
    </source>
</evidence>
<feature type="domain" description="Solute-binding protein family 3/N-terminal" evidence="2">
    <location>
        <begin position="16"/>
        <end position="235"/>
    </location>
</feature>
<reference evidence="3" key="1">
    <citation type="journal article" date="2021" name="PeerJ">
        <title>Extensive microbial diversity within the chicken gut microbiome revealed by metagenomics and culture.</title>
        <authorList>
            <person name="Gilroy R."/>
            <person name="Ravi A."/>
            <person name="Getino M."/>
            <person name="Pursley I."/>
            <person name="Horton D.L."/>
            <person name="Alikhan N.F."/>
            <person name="Baker D."/>
            <person name="Gharbi K."/>
            <person name="Hall N."/>
            <person name="Watson M."/>
            <person name="Adriaenssens E.M."/>
            <person name="Foster-Nyarko E."/>
            <person name="Jarju S."/>
            <person name="Secka A."/>
            <person name="Antonio M."/>
            <person name="Oren A."/>
            <person name="Chaudhuri R.R."/>
            <person name="La Ragione R."/>
            <person name="Hildebrand F."/>
            <person name="Pallen M.J."/>
        </authorList>
    </citation>
    <scope>NUCLEOTIDE SEQUENCE</scope>
    <source>
        <strain evidence="3">CHK175-13533</strain>
    </source>
</reference>